<keyword evidence="5" id="KW-0963">Cytoplasm</keyword>
<dbReference type="PANTHER" id="PTHR10003">
    <property type="entry name" value="SUPEROXIDE DISMUTASE CU-ZN -RELATED"/>
    <property type="match status" value="1"/>
</dbReference>
<feature type="domain" description="HMA" evidence="10">
    <location>
        <begin position="7"/>
        <end position="70"/>
    </location>
</feature>
<dbReference type="InterPro" id="IPR036423">
    <property type="entry name" value="SOD-like_Cu/Zn_dom_sf"/>
</dbReference>
<evidence type="ECO:0000313" key="11">
    <source>
        <dbReference type="EMBL" id="EXX69614.1"/>
    </source>
</evidence>
<gene>
    <name evidence="11" type="ORF">RirG_094530</name>
</gene>
<evidence type="ECO:0000256" key="8">
    <source>
        <dbReference type="ARBA" id="ARBA00025798"/>
    </source>
</evidence>
<evidence type="ECO:0000256" key="7">
    <source>
        <dbReference type="ARBA" id="ARBA00023157"/>
    </source>
</evidence>
<name>A0A015KPW9_RHIIW</name>
<reference evidence="11 12" key="1">
    <citation type="submission" date="2014-02" db="EMBL/GenBank/DDBJ databases">
        <title>Single nucleus genome sequencing reveals high similarity among nuclei of an endomycorrhizal fungus.</title>
        <authorList>
            <person name="Lin K."/>
            <person name="Geurts R."/>
            <person name="Zhang Z."/>
            <person name="Limpens E."/>
            <person name="Saunders D.G."/>
            <person name="Mu D."/>
            <person name="Pang E."/>
            <person name="Cao H."/>
            <person name="Cha H."/>
            <person name="Lin T."/>
            <person name="Zhou Q."/>
            <person name="Shang Y."/>
            <person name="Li Y."/>
            <person name="Ivanov S."/>
            <person name="Sharma T."/>
            <person name="Velzen R.V."/>
            <person name="Ruijter N.D."/>
            <person name="Aanen D.K."/>
            <person name="Win J."/>
            <person name="Kamoun S."/>
            <person name="Bisseling T."/>
            <person name="Huang S."/>
        </authorList>
    </citation>
    <scope>NUCLEOTIDE SEQUENCE [LARGE SCALE GENOMIC DNA]</scope>
    <source>
        <strain evidence="12">DAOM197198w</strain>
    </source>
</reference>
<dbReference type="Proteomes" id="UP000022910">
    <property type="component" value="Unassembled WGS sequence"/>
</dbReference>
<dbReference type="PRINTS" id="PR00068">
    <property type="entry name" value="CUZNDISMTASE"/>
</dbReference>
<dbReference type="PROSITE" id="PS50846">
    <property type="entry name" value="HMA_2"/>
    <property type="match status" value="1"/>
</dbReference>
<dbReference type="Gene3D" id="3.30.70.100">
    <property type="match status" value="1"/>
</dbReference>
<protein>
    <recommendedName>
        <fullName evidence="4">Superoxide dismutase 1 copper chaperone</fullName>
    </recommendedName>
    <alternativeName>
        <fullName evidence="9">Superoxide dismutase copper chaperone</fullName>
    </alternativeName>
</protein>
<dbReference type="GO" id="GO:0034599">
    <property type="term" value="P:cellular response to oxidative stress"/>
    <property type="evidence" value="ECO:0007669"/>
    <property type="project" value="UniProtKB-ARBA"/>
</dbReference>
<keyword evidence="12" id="KW-1185">Reference proteome</keyword>
<keyword evidence="7" id="KW-1015">Disulfide bond</keyword>
<dbReference type="InterPro" id="IPR006121">
    <property type="entry name" value="HMA_dom"/>
</dbReference>
<dbReference type="AlphaFoldDB" id="A0A015KPW9"/>
<dbReference type="STRING" id="1432141.A0A015KPW9"/>
<comment type="similarity">
    <text evidence="8">In the C-terminal section; belongs to the Cu-Zn superoxide dismutase family.</text>
</comment>
<sequence length="270" mass="29462">MFTTKKPFKTEYAVEMTCNSCVESVKKVLTQIPGINRFDIDLNDQKVIVEGTAPPSAVSKKLKETGKKVIVRGQGTIQGQHAGAAVCIFDNYTYIPLDQGETTRLKKPQGLARLVQIDTDNCLIDVTIQGISPGYHGIHIHELGDISRGSESTGNHYNPDNVEHGNIEKGHVGDLGNIYVDENGWGDLVIESNRVKVWDVIGRSMVISHKKDDEGKGDNKQSKIDGNSGPGIIAGIIARSAGAFENTKKVCACSGQTLWEEARIYDKLNK</sequence>
<dbReference type="Gene3D" id="2.60.40.200">
    <property type="entry name" value="Superoxide dismutase, copper/zinc binding domain"/>
    <property type="match status" value="1"/>
</dbReference>
<evidence type="ECO:0000256" key="1">
    <source>
        <dbReference type="ARBA" id="ARBA00001973"/>
    </source>
</evidence>
<evidence type="ECO:0000256" key="3">
    <source>
        <dbReference type="ARBA" id="ARBA00010636"/>
    </source>
</evidence>
<dbReference type="Pfam" id="PF00403">
    <property type="entry name" value="HMA"/>
    <property type="match status" value="1"/>
</dbReference>
<dbReference type="PROSITE" id="PS00087">
    <property type="entry name" value="SOD_CU_ZN_1"/>
    <property type="match status" value="1"/>
</dbReference>
<dbReference type="SUPFAM" id="SSF55008">
    <property type="entry name" value="HMA, heavy metal-associated domain"/>
    <property type="match status" value="1"/>
</dbReference>
<dbReference type="GO" id="GO:0006801">
    <property type="term" value="P:superoxide metabolic process"/>
    <property type="evidence" value="ECO:0007669"/>
    <property type="project" value="InterPro"/>
</dbReference>
<comment type="subcellular location">
    <subcellularLocation>
        <location evidence="2">Cytoplasm</location>
    </subcellularLocation>
</comment>
<dbReference type="InterPro" id="IPR024134">
    <property type="entry name" value="SOD_Cu/Zn_/chaperone"/>
</dbReference>
<dbReference type="CDD" id="cd00305">
    <property type="entry name" value="Cu-Zn_Superoxide_Dismutase"/>
    <property type="match status" value="1"/>
</dbReference>
<dbReference type="Pfam" id="PF00080">
    <property type="entry name" value="Sod_Cu"/>
    <property type="match status" value="1"/>
</dbReference>
<dbReference type="GO" id="GO:0005737">
    <property type="term" value="C:cytoplasm"/>
    <property type="evidence" value="ECO:0007669"/>
    <property type="project" value="UniProtKB-SubCell"/>
</dbReference>
<evidence type="ECO:0000256" key="5">
    <source>
        <dbReference type="ARBA" id="ARBA00022490"/>
    </source>
</evidence>
<evidence type="ECO:0000256" key="9">
    <source>
        <dbReference type="ARBA" id="ARBA00032899"/>
    </source>
</evidence>
<dbReference type="OMA" id="KNVWEER"/>
<comment type="cofactor">
    <cofactor evidence="1">
        <name>Cu(2+)</name>
        <dbReference type="ChEBI" id="CHEBI:29036"/>
    </cofactor>
</comment>
<keyword evidence="6" id="KW-0479">Metal-binding</keyword>
<dbReference type="CDD" id="cd00371">
    <property type="entry name" value="HMA"/>
    <property type="match status" value="1"/>
</dbReference>
<evidence type="ECO:0000256" key="4">
    <source>
        <dbReference type="ARBA" id="ARBA00016103"/>
    </source>
</evidence>
<comment type="similarity">
    <text evidence="3">Belongs to the CCS1 family.</text>
</comment>
<dbReference type="OrthoDB" id="666972at2759"/>
<proteinExistence type="inferred from homology"/>
<dbReference type="FunFam" id="3.30.70.100:FF:000038">
    <property type="entry name" value="Superoxide dismutase 1 copper chaperone"/>
    <property type="match status" value="1"/>
</dbReference>
<accession>A0A015KPW9</accession>
<dbReference type="InterPro" id="IPR018152">
    <property type="entry name" value="SOD_Cu/Zn_BS"/>
</dbReference>
<evidence type="ECO:0000259" key="10">
    <source>
        <dbReference type="PROSITE" id="PS50846"/>
    </source>
</evidence>
<dbReference type="SUPFAM" id="SSF49329">
    <property type="entry name" value="Cu,Zn superoxide dismutase-like"/>
    <property type="match status" value="1"/>
</dbReference>
<dbReference type="GO" id="GO:0005507">
    <property type="term" value="F:copper ion binding"/>
    <property type="evidence" value="ECO:0007669"/>
    <property type="project" value="InterPro"/>
</dbReference>
<comment type="caution">
    <text evidence="11">The sequence shown here is derived from an EMBL/GenBank/DDBJ whole genome shotgun (WGS) entry which is preliminary data.</text>
</comment>
<dbReference type="EMBL" id="JEMT01016803">
    <property type="protein sequence ID" value="EXX69614.1"/>
    <property type="molecule type" value="Genomic_DNA"/>
</dbReference>
<evidence type="ECO:0000256" key="2">
    <source>
        <dbReference type="ARBA" id="ARBA00004496"/>
    </source>
</evidence>
<dbReference type="SMR" id="A0A015KPW9"/>
<dbReference type="InterPro" id="IPR001424">
    <property type="entry name" value="SOD_Cu_Zn_dom"/>
</dbReference>
<evidence type="ECO:0000313" key="12">
    <source>
        <dbReference type="Proteomes" id="UP000022910"/>
    </source>
</evidence>
<dbReference type="InterPro" id="IPR036163">
    <property type="entry name" value="HMA_dom_sf"/>
</dbReference>
<evidence type="ECO:0000256" key="6">
    <source>
        <dbReference type="ARBA" id="ARBA00022723"/>
    </source>
</evidence>
<organism evidence="11 12">
    <name type="scientific">Rhizophagus irregularis (strain DAOM 197198w)</name>
    <name type="common">Glomus intraradices</name>
    <dbReference type="NCBI Taxonomy" id="1432141"/>
    <lineage>
        <taxon>Eukaryota</taxon>
        <taxon>Fungi</taxon>
        <taxon>Fungi incertae sedis</taxon>
        <taxon>Mucoromycota</taxon>
        <taxon>Glomeromycotina</taxon>
        <taxon>Glomeromycetes</taxon>
        <taxon>Glomerales</taxon>
        <taxon>Glomeraceae</taxon>
        <taxon>Rhizophagus</taxon>
    </lineage>
</organism>